<evidence type="ECO:0000259" key="6">
    <source>
        <dbReference type="Pfam" id="PF01699"/>
    </source>
</evidence>
<evidence type="ECO:0000256" key="1">
    <source>
        <dbReference type="ARBA" id="ARBA00004141"/>
    </source>
</evidence>
<dbReference type="GO" id="GO:0008273">
    <property type="term" value="F:calcium, potassium:sodium antiporter activity"/>
    <property type="evidence" value="ECO:0007669"/>
    <property type="project" value="TreeGrafter"/>
</dbReference>
<dbReference type="InterPro" id="IPR004481">
    <property type="entry name" value="K/Na/Ca-exchanger"/>
</dbReference>
<evidence type="ECO:0000256" key="3">
    <source>
        <dbReference type="ARBA" id="ARBA00022989"/>
    </source>
</evidence>
<protein>
    <submittedName>
        <fullName evidence="7">Calcium/sodium antiporter</fullName>
    </submittedName>
</protein>
<dbReference type="Proteomes" id="UP000885863">
    <property type="component" value="Unassembled WGS sequence"/>
</dbReference>
<dbReference type="EMBL" id="DQZR01000282">
    <property type="protein sequence ID" value="HDM36920.1"/>
    <property type="molecule type" value="Genomic_DNA"/>
</dbReference>
<keyword evidence="4 5" id="KW-0472">Membrane</keyword>
<dbReference type="AlphaFoldDB" id="A0A7C1B343"/>
<sequence length="311" mass="33393">MIEVLIFTIYLLGGFAILLKGADAVIEHSALVAVKRNISHHTIGMTFVALITSLPEFAVSISSSFLGEPDIAIANVVGSNITNITLVLGLSLLLNPSYQKKGAFDAFFMLAVTLLCGFLILDGKVSRIDGLILFLVIFAFIHLMKQKREEIVMEKDNLRSDERSIMRHILISLLGMAGVWIGGWAVIKGVIGFSTYLGITPLAITLTVVALGTSLPELATSLIAVRKEMGEIAVGTLIGSNILNIAFVLGTAAMVRPIAVAGSIISYHLPLMILSALILTILMRKGWMGRFAGFLILLIYLIFLGLIAGGL</sequence>
<dbReference type="NCBIfam" id="TIGR00367">
    <property type="entry name" value="calcium/sodium antiporter"/>
    <property type="match status" value="1"/>
</dbReference>
<dbReference type="InterPro" id="IPR004837">
    <property type="entry name" value="NaCa_Exmemb"/>
</dbReference>
<dbReference type="GO" id="GO:0005262">
    <property type="term" value="F:calcium channel activity"/>
    <property type="evidence" value="ECO:0007669"/>
    <property type="project" value="TreeGrafter"/>
</dbReference>
<accession>A0A7C1B343</accession>
<dbReference type="Pfam" id="PF01699">
    <property type="entry name" value="Na_Ca_ex"/>
    <property type="match status" value="2"/>
</dbReference>
<evidence type="ECO:0000256" key="4">
    <source>
        <dbReference type="ARBA" id="ARBA00023136"/>
    </source>
</evidence>
<evidence type="ECO:0000313" key="7">
    <source>
        <dbReference type="EMBL" id="HDM36920.1"/>
    </source>
</evidence>
<dbReference type="GO" id="GO:0006874">
    <property type="term" value="P:intracellular calcium ion homeostasis"/>
    <property type="evidence" value="ECO:0007669"/>
    <property type="project" value="TreeGrafter"/>
</dbReference>
<evidence type="ECO:0000256" key="5">
    <source>
        <dbReference type="SAM" id="Phobius"/>
    </source>
</evidence>
<name>A0A7C1B343_9EURY</name>
<feature type="transmembrane region" description="Helical" evidence="5">
    <location>
        <begin position="165"/>
        <end position="187"/>
    </location>
</feature>
<dbReference type="PANTHER" id="PTHR10846:SF8">
    <property type="entry name" value="INNER MEMBRANE PROTEIN YRBG"/>
    <property type="match status" value="1"/>
</dbReference>
<feature type="transmembrane region" description="Helical" evidence="5">
    <location>
        <begin position="72"/>
        <end position="95"/>
    </location>
</feature>
<dbReference type="GO" id="GO:0005886">
    <property type="term" value="C:plasma membrane"/>
    <property type="evidence" value="ECO:0007669"/>
    <property type="project" value="TreeGrafter"/>
</dbReference>
<feature type="transmembrane region" description="Helical" evidence="5">
    <location>
        <begin position="102"/>
        <end position="121"/>
    </location>
</feature>
<feature type="transmembrane region" description="Helical" evidence="5">
    <location>
        <begin position="291"/>
        <end position="310"/>
    </location>
</feature>
<feature type="transmembrane region" description="Helical" evidence="5">
    <location>
        <begin position="258"/>
        <end position="279"/>
    </location>
</feature>
<dbReference type="InterPro" id="IPR044880">
    <property type="entry name" value="NCX_ion-bd_dom_sf"/>
</dbReference>
<feature type="domain" description="Sodium/calcium exchanger membrane region" evidence="6">
    <location>
        <begin position="169"/>
        <end position="306"/>
    </location>
</feature>
<gene>
    <name evidence="7" type="ORF">ENG09_06750</name>
</gene>
<organism evidence="7">
    <name type="scientific">Candidatus Syntropharchaeum butanivorans</name>
    <dbReference type="NCBI Taxonomy" id="1839936"/>
    <lineage>
        <taxon>Archaea</taxon>
        <taxon>Methanobacteriati</taxon>
        <taxon>Methanobacteriota</taxon>
        <taxon>Stenosarchaea group</taxon>
        <taxon>Methanomicrobia</taxon>
        <taxon>Methanosarcinales</taxon>
        <taxon>ANME-2 cluster</taxon>
        <taxon>Candidatus Syntropharchaeum</taxon>
    </lineage>
</organism>
<feature type="transmembrane region" description="Helical" evidence="5">
    <location>
        <begin position="127"/>
        <end position="144"/>
    </location>
</feature>
<dbReference type="Gene3D" id="1.20.1420.30">
    <property type="entry name" value="NCX, central ion-binding region"/>
    <property type="match status" value="1"/>
</dbReference>
<keyword evidence="2 5" id="KW-0812">Transmembrane</keyword>
<comment type="subcellular location">
    <subcellularLocation>
        <location evidence="1">Membrane</location>
        <topology evidence="1">Multi-pass membrane protein</topology>
    </subcellularLocation>
</comment>
<dbReference type="PANTHER" id="PTHR10846">
    <property type="entry name" value="SODIUM/POTASSIUM/CALCIUM EXCHANGER"/>
    <property type="match status" value="1"/>
</dbReference>
<feature type="transmembrane region" description="Helical" evidence="5">
    <location>
        <begin position="6"/>
        <end position="26"/>
    </location>
</feature>
<feature type="domain" description="Sodium/calcium exchanger membrane region" evidence="6">
    <location>
        <begin position="8"/>
        <end position="141"/>
    </location>
</feature>
<feature type="transmembrane region" description="Helical" evidence="5">
    <location>
        <begin position="193"/>
        <end position="211"/>
    </location>
</feature>
<keyword evidence="3 5" id="KW-1133">Transmembrane helix</keyword>
<comment type="caution">
    <text evidence="7">The sequence shown here is derived from an EMBL/GenBank/DDBJ whole genome shotgun (WGS) entry which is preliminary data.</text>
</comment>
<reference evidence="7" key="1">
    <citation type="journal article" date="2020" name="mSystems">
        <title>Genome- and Community-Level Interaction Insights into Carbon Utilization and Element Cycling Functions of Hydrothermarchaeota in Hydrothermal Sediment.</title>
        <authorList>
            <person name="Zhou Z."/>
            <person name="Liu Y."/>
            <person name="Xu W."/>
            <person name="Pan J."/>
            <person name="Luo Z.H."/>
            <person name="Li M."/>
        </authorList>
    </citation>
    <scope>NUCLEOTIDE SEQUENCE [LARGE SCALE GENOMIC DNA]</scope>
    <source>
        <strain evidence="7">HyVt-185</strain>
    </source>
</reference>
<proteinExistence type="predicted"/>
<feature type="transmembrane region" description="Helical" evidence="5">
    <location>
        <begin position="47"/>
        <end position="66"/>
    </location>
</feature>
<evidence type="ECO:0000256" key="2">
    <source>
        <dbReference type="ARBA" id="ARBA00022692"/>
    </source>
</evidence>
<feature type="transmembrane region" description="Helical" evidence="5">
    <location>
        <begin position="232"/>
        <end position="252"/>
    </location>
</feature>